<dbReference type="InterPro" id="IPR027051">
    <property type="entry name" value="XdhC_Rossmann_dom"/>
</dbReference>
<dbReference type="PANTHER" id="PTHR30388:SF4">
    <property type="entry name" value="MOLYBDENUM COFACTOR INSERTION CHAPERONE PAOD"/>
    <property type="match status" value="1"/>
</dbReference>
<dbReference type="STRING" id="96773.Tchl_1897"/>
<dbReference type="OrthoDB" id="9815497at2"/>
<name>A0A1H5X9X1_9RHOO</name>
<evidence type="ECO:0000313" key="2">
    <source>
        <dbReference type="Proteomes" id="UP000185739"/>
    </source>
</evidence>
<dbReference type="KEGG" id="tcl:Tchl_1897"/>
<organism evidence="1 2">
    <name type="scientific">Thauera chlorobenzoica</name>
    <dbReference type="NCBI Taxonomy" id="96773"/>
    <lineage>
        <taxon>Bacteria</taxon>
        <taxon>Pseudomonadati</taxon>
        <taxon>Pseudomonadota</taxon>
        <taxon>Betaproteobacteria</taxon>
        <taxon>Rhodocyclales</taxon>
        <taxon>Zoogloeaceae</taxon>
        <taxon>Thauera</taxon>
    </lineage>
</organism>
<dbReference type="Pfam" id="PF13478">
    <property type="entry name" value="XdhC_C"/>
    <property type="match status" value="1"/>
</dbReference>
<gene>
    <name evidence="1" type="ORF">Tchl_1897</name>
</gene>
<dbReference type="Proteomes" id="UP000185739">
    <property type="component" value="Chromosome"/>
</dbReference>
<dbReference type="AlphaFoldDB" id="A0A1H5X9X1"/>
<dbReference type="RefSeq" id="WP_075148179.1">
    <property type="nucleotide sequence ID" value="NZ_CP018839.1"/>
</dbReference>
<evidence type="ECO:0000313" key="1">
    <source>
        <dbReference type="EMBL" id="APR04744.1"/>
    </source>
</evidence>
<keyword evidence="2" id="KW-1185">Reference proteome</keyword>
<dbReference type="InterPro" id="IPR036291">
    <property type="entry name" value="NAD(P)-bd_dom_sf"/>
</dbReference>
<dbReference type="Gene3D" id="3.40.50.720">
    <property type="entry name" value="NAD(P)-binding Rossmann-like Domain"/>
    <property type="match status" value="1"/>
</dbReference>
<sequence>MKTKLFEALLVERRAQRPVAVVTRIADGAQALVGSMGVVGELALAGPLLDEVGQLLRAGRSAMLRHGEDDVFVRSHVSQPRLVIVGAVHIAQALAPMAATAGFEVVVVDPRRAFATEKRVPGVRMVHDWPDEALRALGLDARTAVVTLSHDAKLDDPALIAALASDAFYLGALGSTRTHAKRVERLTAAGLGDRLGRIHAPIGLDLGGRAPAEIAVSILAQILLCRYRGEAASDPTRPPRQAAQKASAP</sequence>
<accession>A0A1H5X9X1</accession>
<dbReference type="EMBL" id="CP018839">
    <property type="protein sequence ID" value="APR04744.1"/>
    <property type="molecule type" value="Genomic_DNA"/>
</dbReference>
<dbReference type="PANTHER" id="PTHR30388">
    <property type="entry name" value="ALDEHYDE OXIDOREDUCTASE MOLYBDENUM COFACTOR ASSEMBLY PROTEIN"/>
    <property type="match status" value="1"/>
</dbReference>
<protein>
    <submittedName>
        <fullName evidence="1">Aerobic carbon monoxide dehydrogenase molybdenumcofactor insertion protein CoxF</fullName>
    </submittedName>
</protein>
<dbReference type="SUPFAM" id="SSF51735">
    <property type="entry name" value="NAD(P)-binding Rossmann-fold domains"/>
    <property type="match status" value="1"/>
</dbReference>
<dbReference type="InterPro" id="IPR052698">
    <property type="entry name" value="MoCofactor_Util/Proc"/>
</dbReference>
<proteinExistence type="predicted"/>
<reference evidence="1 2" key="1">
    <citation type="submission" date="2016-12" db="EMBL/GenBank/DDBJ databases">
        <title>Complete genome sequence of Thauera chlorobenzoica, a Betaproteobacterium degrading haloaromatics anaerobically to CO2 and halides.</title>
        <authorList>
            <person name="Goris T."/>
            <person name="Mergelsberg M."/>
            <person name="Boll M."/>
        </authorList>
    </citation>
    <scope>NUCLEOTIDE SEQUENCE [LARGE SCALE GENOMIC DNA]</scope>
    <source>
        <strain evidence="1 2">3CB1</strain>
    </source>
</reference>